<feature type="transmembrane region" description="Helical" evidence="9">
    <location>
        <begin position="377"/>
        <end position="403"/>
    </location>
</feature>
<evidence type="ECO:0000256" key="8">
    <source>
        <dbReference type="SAM" id="MobiDB-lite"/>
    </source>
</evidence>
<keyword evidence="12" id="KW-1185">Reference proteome</keyword>
<dbReference type="Proteomes" id="UP001202922">
    <property type="component" value="Unassembled WGS sequence"/>
</dbReference>
<keyword evidence="7 9" id="KW-0472">Membrane</keyword>
<dbReference type="InterPro" id="IPR011701">
    <property type="entry name" value="MFS"/>
</dbReference>
<dbReference type="InterPro" id="IPR020846">
    <property type="entry name" value="MFS_dom"/>
</dbReference>
<feature type="transmembrane region" description="Helical" evidence="9">
    <location>
        <begin position="108"/>
        <end position="129"/>
    </location>
</feature>
<evidence type="ECO:0000256" key="3">
    <source>
        <dbReference type="ARBA" id="ARBA00022448"/>
    </source>
</evidence>
<dbReference type="PANTHER" id="PTHR42718">
    <property type="entry name" value="MAJOR FACILITATOR SUPERFAMILY MULTIDRUG TRANSPORTER MFSC"/>
    <property type="match status" value="1"/>
</dbReference>
<feature type="transmembrane region" description="Helical" evidence="9">
    <location>
        <begin position="78"/>
        <end position="96"/>
    </location>
</feature>
<evidence type="ECO:0000256" key="5">
    <source>
        <dbReference type="ARBA" id="ARBA00022692"/>
    </source>
</evidence>
<dbReference type="Gene3D" id="1.20.1250.20">
    <property type="entry name" value="MFS general substrate transporter like domains"/>
    <property type="match status" value="1"/>
</dbReference>
<feature type="compositionally biased region" description="Basic and acidic residues" evidence="8">
    <location>
        <begin position="547"/>
        <end position="560"/>
    </location>
</feature>
<evidence type="ECO:0000256" key="7">
    <source>
        <dbReference type="ARBA" id="ARBA00023136"/>
    </source>
</evidence>
<keyword evidence="6 9" id="KW-1133">Transmembrane helix</keyword>
<feature type="transmembrane region" description="Helical" evidence="9">
    <location>
        <begin position="136"/>
        <end position="159"/>
    </location>
</feature>
<dbReference type="PRINTS" id="PR01036">
    <property type="entry name" value="TCRTETB"/>
</dbReference>
<dbReference type="InterPro" id="IPR004638">
    <property type="entry name" value="EmrB-like"/>
</dbReference>
<dbReference type="SUPFAM" id="SSF103473">
    <property type="entry name" value="MFS general substrate transporter"/>
    <property type="match status" value="1"/>
</dbReference>
<evidence type="ECO:0000256" key="6">
    <source>
        <dbReference type="ARBA" id="ARBA00022989"/>
    </source>
</evidence>
<dbReference type="EMBL" id="JAKZBV010000001">
    <property type="protein sequence ID" value="MCH6472307.1"/>
    <property type="molecule type" value="Genomic_DNA"/>
</dbReference>
<protein>
    <submittedName>
        <fullName evidence="11">DHA2 family efflux MFS transporter permease subunit</fullName>
    </submittedName>
</protein>
<feature type="transmembrane region" description="Helical" evidence="9">
    <location>
        <begin position="198"/>
        <end position="218"/>
    </location>
</feature>
<dbReference type="Pfam" id="PF07690">
    <property type="entry name" value="MFS_1"/>
    <property type="match status" value="1"/>
</dbReference>
<feature type="region of interest" description="Disordered" evidence="8">
    <location>
        <begin position="533"/>
        <end position="560"/>
    </location>
</feature>
<comment type="subcellular location">
    <subcellularLocation>
        <location evidence="1">Cell membrane</location>
        <topology evidence="1">Multi-pass membrane protein</topology>
    </subcellularLocation>
</comment>
<feature type="transmembrane region" description="Helical" evidence="9">
    <location>
        <begin position="291"/>
        <end position="311"/>
    </location>
</feature>
<feature type="transmembrane region" description="Helical" evidence="9">
    <location>
        <begin position="246"/>
        <end position="266"/>
    </location>
</feature>
<evidence type="ECO:0000256" key="9">
    <source>
        <dbReference type="SAM" id="Phobius"/>
    </source>
</evidence>
<evidence type="ECO:0000256" key="2">
    <source>
        <dbReference type="ARBA" id="ARBA00008537"/>
    </source>
</evidence>
<sequence>MNAAEGGRRRWVGLVVISLAVSLIIVDSTIVNVAIPSIVKDLGIDSTGVQWVQESYTLVFAALLLVFGTLGDRYGRRLILIVGVAVFALSSIAAASAPSGEILVAARFVQGVGGAMVLPSTLSLINAGFAGSERAVAFAVWGSTIGGMTAVGPLLGGWLTSAYSWRWAFGINIPLGVVIVAGTLLAVRESRDDARRRLDPVGAVLSVVASASLVFALIEGRNYGWWAVDHRPRLGSWEWPGSLSPIPLAFGVALLAILACVLWALAREQRGLGSMFAIELLRIRSFRNGNLAAMIVSLGEFGIILALPIWLQNVLGFTALGTGFILLALALGSFGASGLAGAFSGRVRPIVVVRVGLGAEIVGVAGLGVVIRPDTPWAALVPFLFVYGFGVGLATAQLTGVILTDVPVSASGQASGTQSTSRQIGSALGIAVLGTVLFSSASGLLSSALDSRGIPAAERDGLVSAVVDSSGAAISQLAAAPATAAVAVDAKAAFSEGTRYAAWSAAAFLVVGLAATLSLGGPLVGRSDEVTDEASETHQLLAAPHGVAHDDGGESRRRRP</sequence>
<name>A0ABS9U717_9MICC</name>
<feature type="transmembrane region" description="Helical" evidence="9">
    <location>
        <begin position="55"/>
        <end position="71"/>
    </location>
</feature>
<comment type="caution">
    <text evidence="11">The sequence shown here is derived from an EMBL/GenBank/DDBJ whole genome shotgun (WGS) entry which is preliminary data.</text>
</comment>
<feature type="transmembrane region" description="Helical" evidence="9">
    <location>
        <begin position="12"/>
        <end position="35"/>
    </location>
</feature>
<evidence type="ECO:0000313" key="11">
    <source>
        <dbReference type="EMBL" id="MCH6472307.1"/>
    </source>
</evidence>
<evidence type="ECO:0000256" key="4">
    <source>
        <dbReference type="ARBA" id="ARBA00022475"/>
    </source>
</evidence>
<dbReference type="RefSeq" id="WP_241056203.1">
    <property type="nucleotide sequence ID" value="NZ_JAKZBV010000001.1"/>
</dbReference>
<gene>
    <name evidence="11" type="ORF">L0M17_20460</name>
</gene>
<accession>A0ABS9U717</accession>
<feature type="transmembrane region" description="Helical" evidence="9">
    <location>
        <begin position="165"/>
        <end position="186"/>
    </location>
</feature>
<evidence type="ECO:0000256" key="1">
    <source>
        <dbReference type="ARBA" id="ARBA00004651"/>
    </source>
</evidence>
<reference evidence="11 12" key="1">
    <citation type="submission" date="2022-03" db="EMBL/GenBank/DDBJ databases">
        <title>Sinomonas sp. isolated from a soil.</title>
        <authorList>
            <person name="Han J."/>
            <person name="Kim D.-U."/>
        </authorList>
    </citation>
    <scope>NUCLEOTIDE SEQUENCE [LARGE SCALE GENOMIC DNA]</scope>
    <source>
        <strain evidence="11 12">5-5</strain>
    </source>
</reference>
<proteinExistence type="inferred from homology"/>
<dbReference type="Gene3D" id="1.20.1720.10">
    <property type="entry name" value="Multidrug resistance protein D"/>
    <property type="match status" value="1"/>
</dbReference>
<keyword evidence="3" id="KW-0813">Transport</keyword>
<dbReference type="PANTHER" id="PTHR42718:SF9">
    <property type="entry name" value="MAJOR FACILITATOR SUPERFAMILY MULTIDRUG TRANSPORTER MFSC"/>
    <property type="match status" value="1"/>
</dbReference>
<comment type="similarity">
    <text evidence="2">Belongs to the major facilitator superfamily. EmrB family.</text>
</comment>
<evidence type="ECO:0000259" key="10">
    <source>
        <dbReference type="PROSITE" id="PS50850"/>
    </source>
</evidence>
<dbReference type="InterPro" id="IPR036259">
    <property type="entry name" value="MFS_trans_sf"/>
</dbReference>
<feature type="transmembrane region" description="Helical" evidence="9">
    <location>
        <begin position="424"/>
        <end position="445"/>
    </location>
</feature>
<dbReference type="PROSITE" id="PS50850">
    <property type="entry name" value="MFS"/>
    <property type="match status" value="1"/>
</dbReference>
<organism evidence="11 12">
    <name type="scientific">Sinomonas terrae</name>
    <dbReference type="NCBI Taxonomy" id="2908838"/>
    <lineage>
        <taxon>Bacteria</taxon>
        <taxon>Bacillati</taxon>
        <taxon>Actinomycetota</taxon>
        <taxon>Actinomycetes</taxon>
        <taxon>Micrococcales</taxon>
        <taxon>Micrococcaceae</taxon>
        <taxon>Sinomonas</taxon>
    </lineage>
</organism>
<feature type="transmembrane region" description="Helical" evidence="9">
    <location>
        <begin position="317"/>
        <end position="339"/>
    </location>
</feature>
<keyword evidence="4" id="KW-1003">Cell membrane</keyword>
<feature type="transmembrane region" description="Helical" evidence="9">
    <location>
        <begin position="351"/>
        <end position="371"/>
    </location>
</feature>
<keyword evidence="5 9" id="KW-0812">Transmembrane</keyword>
<evidence type="ECO:0000313" key="12">
    <source>
        <dbReference type="Proteomes" id="UP001202922"/>
    </source>
</evidence>
<dbReference type="CDD" id="cd17321">
    <property type="entry name" value="MFS_MMR_MDR_like"/>
    <property type="match status" value="1"/>
</dbReference>
<feature type="transmembrane region" description="Helical" evidence="9">
    <location>
        <begin position="500"/>
        <end position="519"/>
    </location>
</feature>
<dbReference type="NCBIfam" id="TIGR00711">
    <property type="entry name" value="efflux_EmrB"/>
    <property type="match status" value="1"/>
</dbReference>
<feature type="domain" description="Major facilitator superfamily (MFS) profile" evidence="10">
    <location>
        <begin position="13"/>
        <end position="483"/>
    </location>
</feature>